<reference evidence="1 2" key="1">
    <citation type="submission" date="2018-03" db="EMBL/GenBank/DDBJ databases">
        <title>Massilia armeniaca sp. nov., isolated from desert soil.</title>
        <authorList>
            <person name="Huang H."/>
            <person name="Ren M."/>
        </authorList>
    </citation>
    <scope>NUCLEOTIDE SEQUENCE [LARGE SCALE GENOMIC DNA]</scope>
    <source>
        <strain evidence="1 2">ZMN-3</strain>
    </source>
</reference>
<dbReference type="EMBL" id="CP028324">
    <property type="protein sequence ID" value="AVR95248.1"/>
    <property type="molecule type" value="Genomic_DNA"/>
</dbReference>
<organism evidence="1 2">
    <name type="scientific">Pseudoduganella armeniaca</name>
    <dbReference type="NCBI Taxonomy" id="2072590"/>
    <lineage>
        <taxon>Bacteria</taxon>
        <taxon>Pseudomonadati</taxon>
        <taxon>Pseudomonadota</taxon>
        <taxon>Betaproteobacteria</taxon>
        <taxon>Burkholderiales</taxon>
        <taxon>Oxalobacteraceae</taxon>
        <taxon>Telluria group</taxon>
        <taxon>Pseudoduganella</taxon>
    </lineage>
</organism>
<gene>
    <name evidence="1" type="ORF">C9I28_05555</name>
</gene>
<proteinExistence type="predicted"/>
<dbReference type="Proteomes" id="UP000240505">
    <property type="component" value="Chromosome"/>
</dbReference>
<sequence>MPALVLAATLGEPGRVTRTQQDVTARGVHVRLGMKMGMDVKSSSMGISVTPLAVFLRQLHA</sequence>
<dbReference type="KEGG" id="masz:C9I28_05555"/>
<protein>
    <submittedName>
        <fullName evidence="1">Uncharacterized protein</fullName>
    </submittedName>
</protein>
<evidence type="ECO:0000313" key="1">
    <source>
        <dbReference type="EMBL" id="AVR95248.1"/>
    </source>
</evidence>
<accession>A0A2R4C6T1</accession>
<dbReference type="AlphaFoldDB" id="A0A2R4C6T1"/>
<name>A0A2R4C6T1_9BURK</name>
<evidence type="ECO:0000313" key="2">
    <source>
        <dbReference type="Proteomes" id="UP000240505"/>
    </source>
</evidence>
<keyword evidence="2" id="KW-1185">Reference proteome</keyword>